<comment type="catalytic activity">
    <reaction evidence="8">
        <text>2-[(3S)-amino-3-carboxypropyl]-L-histidyl-[translation elongation factor 2] + 4 S-adenosyl-L-methionine = diphthine methyl ester-[translation elongation factor 2] + 4 S-adenosyl-L-homocysteine + 3 H(+)</text>
        <dbReference type="Rhea" id="RHEA:42652"/>
        <dbReference type="Rhea" id="RHEA-COMP:9749"/>
        <dbReference type="Rhea" id="RHEA-COMP:10173"/>
        <dbReference type="ChEBI" id="CHEBI:15378"/>
        <dbReference type="ChEBI" id="CHEBI:57856"/>
        <dbReference type="ChEBI" id="CHEBI:59789"/>
        <dbReference type="ChEBI" id="CHEBI:73995"/>
        <dbReference type="ChEBI" id="CHEBI:79005"/>
        <dbReference type="EC" id="2.1.1.314"/>
    </reaction>
</comment>
<evidence type="ECO:0000256" key="2">
    <source>
        <dbReference type="ARBA" id="ARBA00005156"/>
    </source>
</evidence>
<dbReference type="InterPro" id="IPR035996">
    <property type="entry name" value="4pyrrol_Methylase_sf"/>
</dbReference>
<accession>A0A0B2UI56</accession>
<dbReference type="RefSeq" id="XP_014562951.1">
    <property type="nucleotide sequence ID" value="XM_014707465.1"/>
</dbReference>
<dbReference type="InterPro" id="IPR014777">
    <property type="entry name" value="4pyrrole_Mease_sub1"/>
</dbReference>
<organism evidence="11 12">
    <name type="scientific">Ordospora colligata OC4</name>
    <dbReference type="NCBI Taxonomy" id="1354746"/>
    <lineage>
        <taxon>Eukaryota</taxon>
        <taxon>Fungi</taxon>
        <taxon>Fungi incertae sedis</taxon>
        <taxon>Microsporidia</taxon>
        <taxon>Ordosporidae</taxon>
        <taxon>Ordospora</taxon>
    </lineage>
</organism>
<sequence length="262" mass="29321">MLYLIGIGLHSYKDISLRGLDAVRNSTHVYLEGYTSILNEPIHDLESMVGKEIKIANRETVEQTDQIIMQATQCNVSLLVVGTPLFATTHTDILIRAKEQGVHAEIIHNASIINVMGCCGLYSYSFGRVVTIPYFTDTWKPTSFYTNIVQNIENKLHTLCLLDIKTDEERFMSVNEAVTHILEAADICRSSVLTRESKIFAICRFGSPTEQITYCTMGDACQKDFGKPLHSLIIPGGLDRIEQEFVDLLNPDTSNDTNALNQ</sequence>
<dbReference type="OrthoDB" id="2516at2759"/>
<dbReference type="InParanoid" id="A0A0B2UI56"/>
<comment type="function">
    <text evidence="1">S-adenosyl-L-methionine-dependent methyltransferase that catalyzes four methylations of the modified target histidine residue in translation elongation factor 2 (EF-2), to form an intermediate called diphthine methyl ester. The four successive methylation reactions represent the second step of diphthamide biosynthesis.</text>
</comment>
<dbReference type="GeneID" id="26262649"/>
<evidence type="ECO:0000256" key="7">
    <source>
        <dbReference type="ARBA" id="ARBA00022691"/>
    </source>
</evidence>
<dbReference type="PANTHER" id="PTHR10882:SF0">
    <property type="entry name" value="DIPHTHINE METHYL ESTER SYNTHASE"/>
    <property type="match status" value="1"/>
</dbReference>
<dbReference type="SUPFAM" id="SSF53790">
    <property type="entry name" value="Tetrapyrrole methylase"/>
    <property type="match status" value="1"/>
</dbReference>
<reference evidence="11 12" key="1">
    <citation type="journal article" date="2014" name="MBio">
        <title>The Ordospora colligata genome; evolution of extreme reduction in microsporidia and host-to-parasite horizontal gene transfer.</title>
        <authorList>
            <person name="Pombert J.-F."/>
            <person name="Haag K.L."/>
            <person name="Beidas S."/>
            <person name="Ebert D."/>
            <person name="Keeling P.J."/>
        </authorList>
    </citation>
    <scope>NUCLEOTIDE SEQUENCE [LARGE SCALE GENOMIC DNA]</scope>
    <source>
        <strain evidence="11 12">OC4</strain>
    </source>
</reference>
<dbReference type="InterPro" id="IPR014776">
    <property type="entry name" value="4pyrrole_Mease_sub2"/>
</dbReference>
<evidence type="ECO:0000256" key="1">
    <source>
        <dbReference type="ARBA" id="ARBA00004006"/>
    </source>
</evidence>
<evidence type="ECO:0000256" key="3">
    <source>
        <dbReference type="ARBA" id="ARBA00006729"/>
    </source>
</evidence>
<name>A0A0B2UI56_9MICR</name>
<dbReference type="GO" id="GO:0141133">
    <property type="term" value="F:diphthine methyl ester synthase activity"/>
    <property type="evidence" value="ECO:0007669"/>
    <property type="project" value="UniProtKB-EC"/>
</dbReference>
<dbReference type="Gene3D" id="3.30.950.10">
    <property type="entry name" value="Methyltransferase, Cobalt-precorrin-4 Transmethylase, Domain 2"/>
    <property type="match status" value="1"/>
</dbReference>
<dbReference type="STRING" id="1354746.A0A0B2UI56"/>
<feature type="domain" description="Tetrapyrrole methylase" evidence="10">
    <location>
        <begin position="1"/>
        <end position="219"/>
    </location>
</feature>
<keyword evidence="6 11" id="KW-0808">Transferase</keyword>
<feature type="binding site" evidence="9">
    <location>
        <position position="230"/>
    </location>
    <ligand>
        <name>S-adenosyl-L-methionine</name>
        <dbReference type="ChEBI" id="CHEBI:59789"/>
    </ligand>
</feature>
<keyword evidence="7 9" id="KW-0949">S-adenosyl-L-methionine</keyword>
<keyword evidence="12" id="KW-1185">Reference proteome</keyword>
<dbReference type="PANTHER" id="PTHR10882">
    <property type="entry name" value="DIPHTHINE SYNTHASE"/>
    <property type="match status" value="1"/>
</dbReference>
<feature type="binding site" evidence="9">
    <location>
        <position position="9"/>
    </location>
    <ligand>
        <name>S-adenosyl-L-methionine</name>
        <dbReference type="ChEBI" id="CHEBI:59789"/>
    </ligand>
</feature>
<dbReference type="HOGENOM" id="CLU_066040_1_0_1"/>
<dbReference type="EMBL" id="JOKQ01000012">
    <property type="protein sequence ID" value="KHN68909.1"/>
    <property type="molecule type" value="Genomic_DNA"/>
</dbReference>
<dbReference type="EC" id="2.1.1.314" evidence="4"/>
<dbReference type="InterPro" id="IPR004551">
    <property type="entry name" value="Dphthn_synthase"/>
</dbReference>
<dbReference type="AlphaFoldDB" id="A0A0B2UI56"/>
<dbReference type="NCBIfam" id="TIGR00522">
    <property type="entry name" value="dph5"/>
    <property type="match status" value="1"/>
</dbReference>
<evidence type="ECO:0000313" key="12">
    <source>
        <dbReference type="Proteomes" id="UP000031056"/>
    </source>
</evidence>
<comment type="similarity">
    <text evidence="3">Belongs to the diphthine synthase family.</text>
</comment>
<dbReference type="Proteomes" id="UP000031056">
    <property type="component" value="Unassembled WGS sequence"/>
</dbReference>
<dbReference type="FunCoup" id="A0A0B2UI56">
    <property type="interactions" value="249"/>
</dbReference>
<evidence type="ECO:0000256" key="5">
    <source>
        <dbReference type="ARBA" id="ARBA00022603"/>
    </source>
</evidence>
<evidence type="ECO:0000256" key="6">
    <source>
        <dbReference type="ARBA" id="ARBA00022679"/>
    </source>
</evidence>
<evidence type="ECO:0000256" key="8">
    <source>
        <dbReference type="ARBA" id="ARBA00048752"/>
    </source>
</evidence>
<gene>
    <name evidence="11" type="ORF">M896_121320</name>
</gene>
<feature type="binding site" evidence="9">
    <location>
        <position position="162"/>
    </location>
    <ligand>
        <name>S-adenosyl-L-methionine</name>
        <dbReference type="ChEBI" id="CHEBI:59789"/>
    </ligand>
</feature>
<evidence type="ECO:0000259" key="10">
    <source>
        <dbReference type="Pfam" id="PF00590"/>
    </source>
</evidence>
<comment type="caution">
    <text evidence="11">The sequence shown here is derived from an EMBL/GenBank/DDBJ whole genome shotgun (WGS) entry which is preliminary data.</text>
</comment>
<keyword evidence="5 11" id="KW-0489">Methyltransferase</keyword>
<dbReference type="InterPro" id="IPR000878">
    <property type="entry name" value="4pyrrol_Mease"/>
</dbReference>
<comment type="pathway">
    <text evidence="2">Protein modification; peptidyl-diphthamide biosynthesis.</text>
</comment>
<dbReference type="Gene3D" id="3.40.1010.10">
    <property type="entry name" value="Cobalt-precorrin-4 Transmethylase, Domain 1"/>
    <property type="match status" value="1"/>
</dbReference>
<dbReference type="VEuPathDB" id="MicrosporidiaDB:M896_121320"/>
<dbReference type="GO" id="GO:0017183">
    <property type="term" value="P:protein histidyl modification to diphthamide"/>
    <property type="evidence" value="ECO:0007669"/>
    <property type="project" value="UniProtKB-UniPathway"/>
</dbReference>
<dbReference type="GO" id="GO:0032259">
    <property type="term" value="P:methylation"/>
    <property type="evidence" value="ECO:0007669"/>
    <property type="project" value="UniProtKB-KW"/>
</dbReference>
<evidence type="ECO:0000256" key="9">
    <source>
        <dbReference type="PIRSR" id="PIRSR036432-1"/>
    </source>
</evidence>
<proteinExistence type="inferred from homology"/>
<dbReference type="UniPathway" id="UPA00559"/>
<dbReference type="PIRSF" id="PIRSF036432">
    <property type="entry name" value="Diphthine_synth"/>
    <property type="match status" value="1"/>
</dbReference>
<evidence type="ECO:0000256" key="4">
    <source>
        <dbReference type="ARBA" id="ARBA00011927"/>
    </source>
</evidence>
<feature type="binding site" evidence="9">
    <location>
        <begin position="111"/>
        <end position="112"/>
    </location>
    <ligand>
        <name>S-adenosyl-L-methionine</name>
        <dbReference type="ChEBI" id="CHEBI:59789"/>
    </ligand>
</feature>
<evidence type="ECO:0000313" key="11">
    <source>
        <dbReference type="EMBL" id="KHN68909.1"/>
    </source>
</evidence>
<protein>
    <recommendedName>
        <fullName evidence="4">diphthine methyl ester synthase</fullName>
        <ecNumber evidence="4">2.1.1.314</ecNumber>
    </recommendedName>
</protein>
<dbReference type="CDD" id="cd11647">
    <property type="entry name" value="DHP5_DphB"/>
    <property type="match status" value="1"/>
</dbReference>
<dbReference type="Pfam" id="PF00590">
    <property type="entry name" value="TP_methylase"/>
    <property type="match status" value="1"/>
</dbReference>